<dbReference type="PANTHER" id="PTHR43639">
    <property type="entry name" value="OXIDOREDUCTASE, SHORT-CHAIN DEHYDROGENASE/REDUCTASE FAMILY (AFU_ORTHOLOGUE AFUA_5G02870)"/>
    <property type="match status" value="1"/>
</dbReference>
<accession>X1TWM3</accession>
<name>X1TWM3_9ZZZZ</name>
<dbReference type="InterPro" id="IPR036291">
    <property type="entry name" value="NAD(P)-bd_dom_sf"/>
</dbReference>
<gene>
    <name evidence="3" type="ORF">S12H4_43662</name>
</gene>
<dbReference type="PRINTS" id="PR00080">
    <property type="entry name" value="SDRFAMILY"/>
</dbReference>
<dbReference type="PROSITE" id="PS00061">
    <property type="entry name" value="ADH_SHORT"/>
    <property type="match status" value="1"/>
</dbReference>
<dbReference type="GO" id="GO:0016491">
    <property type="term" value="F:oxidoreductase activity"/>
    <property type="evidence" value="ECO:0007669"/>
    <property type="project" value="UniProtKB-KW"/>
</dbReference>
<evidence type="ECO:0000313" key="3">
    <source>
        <dbReference type="EMBL" id="GAJ09654.1"/>
    </source>
</evidence>
<dbReference type="PANTHER" id="PTHR43639:SF1">
    <property type="entry name" value="SHORT-CHAIN DEHYDROGENASE_REDUCTASE FAMILY PROTEIN"/>
    <property type="match status" value="1"/>
</dbReference>
<dbReference type="Pfam" id="PF13561">
    <property type="entry name" value="adh_short_C2"/>
    <property type="match status" value="1"/>
</dbReference>
<dbReference type="PRINTS" id="PR00081">
    <property type="entry name" value="GDHRDH"/>
</dbReference>
<protein>
    <submittedName>
        <fullName evidence="3">Uncharacterized protein</fullName>
    </submittedName>
</protein>
<feature type="non-terminal residue" evidence="3">
    <location>
        <position position="251"/>
    </location>
</feature>
<dbReference type="EMBL" id="BARW01026820">
    <property type="protein sequence ID" value="GAJ09654.1"/>
    <property type="molecule type" value="Genomic_DNA"/>
</dbReference>
<comment type="caution">
    <text evidence="3">The sequence shown here is derived from an EMBL/GenBank/DDBJ whole genome shotgun (WGS) entry which is preliminary data.</text>
</comment>
<organism evidence="3">
    <name type="scientific">marine sediment metagenome</name>
    <dbReference type="NCBI Taxonomy" id="412755"/>
    <lineage>
        <taxon>unclassified sequences</taxon>
        <taxon>metagenomes</taxon>
        <taxon>ecological metagenomes</taxon>
    </lineage>
</organism>
<comment type="similarity">
    <text evidence="1">Belongs to the short-chain dehydrogenases/reductases (SDR) family.</text>
</comment>
<reference evidence="3" key="1">
    <citation type="journal article" date="2014" name="Front. Microbiol.">
        <title>High frequency of phylogenetically diverse reductive dehalogenase-homologous genes in deep subseafloor sedimentary metagenomes.</title>
        <authorList>
            <person name="Kawai M."/>
            <person name="Futagami T."/>
            <person name="Toyoda A."/>
            <person name="Takaki Y."/>
            <person name="Nishi S."/>
            <person name="Hori S."/>
            <person name="Arai W."/>
            <person name="Tsubouchi T."/>
            <person name="Morono Y."/>
            <person name="Uchiyama I."/>
            <person name="Ito T."/>
            <person name="Fujiyama A."/>
            <person name="Inagaki F."/>
            <person name="Takami H."/>
        </authorList>
    </citation>
    <scope>NUCLEOTIDE SEQUENCE</scope>
    <source>
        <strain evidence="3">Expedition CK06-06</strain>
    </source>
</reference>
<keyword evidence="2" id="KW-0560">Oxidoreductase</keyword>
<dbReference type="FunFam" id="3.40.50.720:FF:000084">
    <property type="entry name" value="Short-chain dehydrogenase reductase"/>
    <property type="match status" value="1"/>
</dbReference>
<dbReference type="Gene3D" id="3.40.50.720">
    <property type="entry name" value="NAD(P)-binding Rossmann-like Domain"/>
    <property type="match status" value="1"/>
</dbReference>
<dbReference type="AlphaFoldDB" id="X1TWM3"/>
<dbReference type="InterPro" id="IPR020904">
    <property type="entry name" value="Sc_DH/Rdtase_CS"/>
</dbReference>
<proteinExistence type="inferred from homology"/>
<dbReference type="NCBIfam" id="NF005559">
    <property type="entry name" value="PRK07231.1"/>
    <property type="match status" value="1"/>
</dbReference>
<dbReference type="SUPFAM" id="SSF51735">
    <property type="entry name" value="NAD(P)-binding Rossmann-fold domains"/>
    <property type="match status" value="1"/>
</dbReference>
<evidence type="ECO:0000256" key="1">
    <source>
        <dbReference type="ARBA" id="ARBA00006484"/>
    </source>
</evidence>
<evidence type="ECO:0000256" key="2">
    <source>
        <dbReference type="ARBA" id="ARBA00023002"/>
    </source>
</evidence>
<dbReference type="InterPro" id="IPR002347">
    <property type="entry name" value="SDR_fam"/>
</dbReference>
<sequence length="251" mass="26043">MRLANRVAIITGAGSGIGRTSAILFAEEGAKIVVADINDAGGRETVAAIKSGGGEAIAVHTDVTIASEVENLGRVAKDKFGKVDILFNNAGIPQQTMSFEKVTETLWDRIFATNVKSIFLTAKSIVPTMKAAGGGVIINLASISGIRPRPGNIAYATSKAAVILLTKALALEVAQFKIRVNCINPVGTDTPMLGKFFAEGVSLEEGKKATINTIPLGRLSMPEDVANAALFLASDESSMLTGAGIDVDGGR</sequence>